<organism evidence="1 2">
    <name type="scientific">Fusarium oxysporum (strain Fo5176)</name>
    <name type="common">Fusarium vascular wilt</name>
    <dbReference type="NCBI Taxonomy" id="660025"/>
    <lineage>
        <taxon>Eukaryota</taxon>
        <taxon>Fungi</taxon>
        <taxon>Dikarya</taxon>
        <taxon>Ascomycota</taxon>
        <taxon>Pezizomycotina</taxon>
        <taxon>Sordariomycetes</taxon>
        <taxon>Hypocreomycetidae</taxon>
        <taxon>Hypocreales</taxon>
        <taxon>Nectriaceae</taxon>
        <taxon>Fusarium</taxon>
        <taxon>Fusarium oxysporum species complex</taxon>
    </lineage>
</organism>
<dbReference type="AlphaFoldDB" id="A0A0C4DIL4"/>
<name>A0A0C4DIL4_FUSOF</name>
<protein>
    <submittedName>
        <fullName evidence="1">Uncharacterized protein</fullName>
    </submittedName>
</protein>
<dbReference type="EnsemblFungi" id="FOXG_17247T0">
    <property type="protein sequence ID" value="FOXG_17247P0"/>
    <property type="gene ID" value="FOXG_17247"/>
</dbReference>
<proteinExistence type="predicted"/>
<sequence length="370" mass="40920">MNPFASNGGIQTIAEGSQPIADVFFVHGLQGDSIRTWNFRPDGQNHRFRLPQGLFPESSARPIVDDFSSIIGDATEGREGIDSNHRDMVKFRSRDDDGYRKVSSVIRRWTTELSNRPRSDVETQGQASAGSEARTLLSIIPPFEAVKKSADGLHQLRKGSYALRLDADRSHLPLTWEVMSLGKALIEPDIEVPPCIRYMNSEDFEELQLRRSYASVVMENFSAVLEARRGTFATIMDDLEVIMIMRRKPIGSKEAANVVISGVQLVIQGALSLNTNAGNNVGSDPRMELFGLADHLYGKHLSDFRRDQDRAANFQALLALMGQNPLLVVLEACFTSLVKANASIIAANALVVPQQWIDIVTMPDVDILIG</sequence>
<dbReference type="Proteomes" id="UP000002489">
    <property type="component" value="Unassembled WGS sequence"/>
</dbReference>
<evidence type="ECO:0000313" key="1">
    <source>
        <dbReference type="EnsemblFungi" id="FOXG_17247P0"/>
    </source>
</evidence>
<accession>A0A0C4DIL4</accession>
<reference evidence="1" key="2">
    <citation type="submission" date="2025-08" db="UniProtKB">
        <authorList>
            <consortium name="EnsemblFungi"/>
        </authorList>
    </citation>
    <scope>IDENTIFICATION</scope>
    <source>
        <strain evidence="1">4287 / CBS 123668 / FGSC 9935 / NRRL 34936</strain>
    </source>
</reference>
<reference evidence="2" key="1">
    <citation type="journal article" date="2012" name="Mol. Plant Microbe Interact.">
        <title>A highly conserved effector in Fusarium oxysporum is required for full virulence on Arabidopsis.</title>
        <authorList>
            <person name="Thatcher L.F."/>
            <person name="Gardiner D.M."/>
            <person name="Kazan K."/>
            <person name="Manners J."/>
        </authorList>
    </citation>
    <scope>NUCLEOTIDE SEQUENCE [LARGE SCALE GENOMIC DNA]</scope>
    <source>
        <strain evidence="2">Fo5176</strain>
    </source>
</reference>
<evidence type="ECO:0000313" key="2">
    <source>
        <dbReference type="Proteomes" id="UP000002489"/>
    </source>
</evidence>